<dbReference type="InterPro" id="IPR037446">
    <property type="entry name" value="His_Pase_VIP1"/>
</dbReference>
<evidence type="ECO:0000256" key="2">
    <source>
        <dbReference type="ARBA" id="ARBA00034629"/>
    </source>
</evidence>
<dbReference type="Pfam" id="PF18086">
    <property type="entry name" value="PPIP5K2_N"/>
    <property type="match status" value="1"/>
</dbReference>
<dbReference type="InterPro" id="IPR040557">
    <property type="entry name" value="VIP1_N"/>
</dbReference>
<dbReference type="GO" id="GO:0000828">
    <property type="term" value="F:inositol hexakisphosphate kinase activity"/>
    <property type="evidence" value="ECO:0007669"/>
    <property type="project" value="TreeGrafter"/>
</dbReference>
<dbReference type="Gene3D" id="3.40.50.11950">
    <property type="match status" value="1"/>
</dbReference>
<reference evidence="4" key="1">
    <citation type="submission" date="2005-01" db="EMBL/GenBank/DDBJ databases">
        <authorList>
            <person name="Han Z."/>
        </authorList>
    </citation>
    <scope>NUCLEOTIDE SEQUENCE</scope>
</reference>
<proteinExistence type="evidence at transcript level"/>
<accession>Q5BRF9</accession>
<comment type="catalytic activity">
    <reaction evidence="1">
        <text>5-diphospho-1D-myo-inositol 1,2,3,4,6-pentakisphosphate + ATP + H(+) = 1,5-bis(diphospho)-1D-myo-inositol 2,3,4,6-tetrakisphosphate + ADP</text>
        <dbReference type="Rhea" id="RHEA:10276"/>
        <dbReference type="ChEBI" id="CHEBI:15378"/>
        <dbReference type="ChEBI" id="CHEBI:30616"/>
        <dbReference type="ChEBI" id="CHEBI:58628"/>
        <dbReference type="ChEBI" id="CHEBI:77983"/>
        <dbReference type="ChEBI" id="CHEBI:456216"/>
        <dbReference type="EC" id="2.7.4.24"/>
    </reaction>
    <physiologicalReaction direction="left-to-right" evidence="1">
        <dbReference type="Rhea" id="RHEA:10277"/>
    </physiologicalReaction>
</comment>
<dbReference type="GO" id="GO:0032958">
    <property type="term" value="P:inositol phosphate biosynthetic process"/>
    <property type="evidence" value="ECO:0007669"/>
    <property type="project" value="TreeGrafter"/>
</dbReference>
<dbReference type="PANTHER" id="PTHR12750:SF9">
    <property type="entry name" value="INOSITOL HEXAKISPHOSPHATE AND DIPHOSPHOINOSITOL-PENTAKISPHOSPHATE KINASE"/>
    <property type="match status" value="1"/>
</dbReference>
<reference evidence="4" key="2">
    <citation type="journal article" date="2006" name="PLoS Pathog.">
        <title>New perspectives on host-parasite interplay by comparative transcriptomic and proteomic analyses of Schistosoma japonicum.</title>
        <authorList>
            <person name="Liu F."/>
            <person name="Lu J."/>
            <person name="Hu W."/>
            <person name="Wang S.Y."/>
            <person name="Cui S.J."/>
            <person name="Chi M."/>
            <person name="Yan Q."/>
            <person name="Wang X.R."/>
            <person name="Song H.D."/>
            <person name="Xu X.N."/>
            <person name="Wang J.J."/>
            <person name="Zhang X.L."/>
            <person name="Zhang X."/>
            <person name="Wang Z.Q."/>
            <person name="Xue C.L."/>
            <person name="Brindley P.J."/>
            <person name="McManus D.P."/>
            <person name="Yang P.Y."/>
            <person name="Feng Z."/>
            <person name="Chen Z."/>
            <person name="Han Z.G."/>
        </authorList>
    </citation>
    <scope>NUCLEOTIDE SEQUENCE</scope>
</reference>
<dbReference type="AlphaFoldDB" id="Q5BRF9"/>
<dbReference type="EMBL" id="AY915656">
    <property type="protein sequence ID" value="AAX30877.1"/>
    <property type="molecule type" value="mRNA"/>
</dbReference>
<protein>
    <submittedName>
        <fullName evidence="4">SJCHGC08437 protein</fullName>
    </submittedName>
</protein>
<dbReference type="GO" id="GO:0033857">
    <property type="term" value="F:5-diphosphoinositol pentakisphosphate 1-kinase activity"/>
    <property type="evidence" value="ECO:0007669"/>
    <property type="project" value="TreeGrafter"/>
</dbReference>
<dbReference type="GO" id="GO:0006020">
    <property type="term" value="P:inositol metabolic process"/>
    <property type="evidence" value="ECO:0007669"/>
    <property type="project" value="TreeGrafter"/>
</dbReference>
<feature type="domain" description="VIP1 N-terminal" evidence="3">
    <location>
        <begin position="12"/>
        <end position="53"/>
    </location>
</feature>
<evidence type="ECO:0000259" key="3">
    <source>
        <dbReference type="Pfam" id="PF18086"/>
    </source>
</evidence>
<evidence type="ECO:0000256" key="1">
    <source>
        <dbReference type="ARBA" id="ARBA00033696"/>
    </source>
</evidence>
<dbReference type="PANTHER" id="PTHR12750">
    <property type="entry name" value="DIPHOSPHOINOSITOL PENTAKISPHOSPHATE KINASE"/>
    <property type="match status" value="1"/>
</dbReference>
<evidence type="ECO:0000313" key="4">
    <source>
        <dbReference type="EMBL" id="AAX30877.1"/>
    </source>
</evidence>
<organism evidence="4">
    <name type="scientific">Schistosoma japonicum</name>
    <name type="common">Blood fluke</name>
    <dbReference type="NCBI Taxonomy" id="6182"/>
    <lineage>
        <taxon>Eukaryota</taxon>
        <taxon>Metazoa</taxon>
        <taxon>Spiralia</taxon>
        <taxon>Lophotrochozoa</taxon>
        <taxon>Platyhelminthes</taxon>
        <taxon>Trematoda</taxon>
        <taxon>Digenea</taxon>
        <taxon>Strigeidida</taxon>
        <taxon>Schistosomatoidea</taxon>
        <taxon>Schistosomatidae</taxon>
        <taxon>Schistosoma</taxon>
    </lineage>
</organism>
<sequence length="53" mass="6047">MTEVTDENDVVVTIGVCAMAKKAMSKPMKEILRRMDKFQHIKIIIGDEKLILD</sequence>
<comment type="catalytic activity">
    <reaction evidence="2">
        <text>1D-myo-inositol hexakisphosphate + ATP = 1-diphospho-1D-myo-inositol 2,3,4,5,6-pentakisphosphate + ADP</text>
        <dbReference type="Rhea" id="RHEA:37459"/>
        <dbReference type="ChEBI" id="CHEBI:30616"/>
        <dbReference type="ChEBI" id="CHEBI:58130"/>
        <dbReference type="ChEBI" id="CHEBI:74946"/>
        <dbReference type="ChEBI" id="CHEBI:456216"/>
        <dbReference type="EC" id="2.7.4.24"/>
    </reaction>
    <physiologicalReaction direction="left-to-right" evidence="2">
        <dbReference type="Rhea" id="RHEA:37460"/>
    </physiologicalReaction>
</comment>
<name>Q5BRF9_SCHJA</name>